<reference evidence="11" key="1">
    <citation type="submission" date="2025-08" db="UniProtKB">
        <authorList>
            <consortium name="RefSeq"/>
        </authorList>
    </citation>
    <scope>IDENTIFICATION</scope>
    <source>
        <tissue evidence="11">Tentacle</tissue>
    </source>
</reference>
<evidence type="ECO:0000256" key="1">
    <source>
        <dbReference type="ARBA" id="ARBA00004141"/>
    </source>
</evidence>
<keyword evidence="10" id="KW-1185">Reference proteome</keyword>
<evidence type="ECO:0000256" key="5">
    <source>
        <dbReference type="ARBA" id="ARBA00023065"/>
    </source>
</evidence>
<dbReference type="FunCoup" id="A0A6P8H4V8">
    <property type="interactions" value="440"/>
</dbReference>
<keyword evidence="6 9" id="KW-0472">Membrane</keyword>
<comment type="subcellular location">
    <subcellularLocation>
        <location evidence="1">Membrane</location>
        <topology evidence="1">Multi-pass membrane protein</topology>
    </subcellularLocation>
</comment>
<accession>A0A6P8H4V8</accession>
<feature type="transmembrane region" description="Helical" evidence="9">
    <location>
        <begin position="39"/>
        <end position="57"/>
    </location>
</feature>
<dbReference type="GO" id="GO:0015269">
    <property type="term" value="F:calcium-activated potassium channel activity"/>
    <property type="evidence" value="ECO:0007669"/>
    <property type="project" value="InterPro"/>
</dbReference>
<dbReference type="AlphaFoldDB" id="A0A6P8H4V8"/>
<keyword evidence="4 9" id="KW-1133">Transmembrane helix</keyword>
<proteinExistence type="predicted"/>
<dbReference type="KEGG" id="aten:116287901"/>
<evidence type="ECO:0000256" key="6">
    <source>
        <dbReference type="ARBA" id="ARBA00023136"/>
    </source>
</evidence>
<evidence type="ECO:0000256" key="9">
    <source>
        <dbReference type="SAM" id="Phobius"/>
    </source>
</evidence>
<dbReference type="GeneID" id="116287901"/>
<dbReference type="PANTHER" id="PTHR10258">
    <property type="entry name" value="CALCIUM-ACTIVATED POTASSIUM CHANNEL SUBUNIT BETA"/>
    <property type="match status" value="1"/>
</dbReference>
<name>A0A6P8H4V8_ACTTE</name>
<dbReference type="RefSeq" id="XP_031550466.1">
    <property type="nucleotide sequence ID" value="XM_031694606.1"/>
</dbReference>
<keyword evidence="7" id="KW-0325">Glycoprotein</keyword>
<dbReference type="OrthoDB" id="5962477at2759"/>
<evidence type="ECO:0000256" key="2">
    <source>
        <dbReference type="ARBA" id="ARBA00022448"/>
    </source>
</evidence>
<keyword evidence="8" id="KW-0407">Ion channel</keyword>
<dbReference type="InParanoid" id="A0A6P8H4V8"/>
<dbReference type="Pfam" id="PF03185">
    <property type="entry name" value="CaKB"/>
    <property type="match status" value="1"/>
</dbReference>
<evidence type="ECO:0000256" key="3">
    <source>
        <dbReference type="ARBA" id="ARBA00022692"/>
    </source>
</evidence>
<organism evidence="10 11">
    <name type="scientific">Actinia tenebrosa</name>
    <name type="common">Australian red waratah sea anemone</name>
    <dbReference type="NCBI Taxonomy" id="6105"/>
    <lineage>
        <taxon>Eukaryota</taxon>
        <taxon>Metazoa</taxon>
        <taxon>Cnidaria</taxon>
        <taxon>Anthozoa</taxon>
        <taxon>Hexacorallia</taxon>
        <taxon>Actiniaria</taxon>
        <taxon>Actiniidae</taxon>
        <taxon>Actinia</taxon>
    </lineage>
</organism>
<dbReference type="PANTHER" id="PTHR10258:SF8">
    <property type="entry name" value="CALCIUM-ACTIVATED POTASSIUM CHANNEL BK ALPHA SUBUNIT DOMAIN-CONTAINING PROTEIN"/>
    <property type="match status" value="1"/>
</dbReference>
<dbReference type="InterPro" id="IPR003930">
    <property type="entry name" value="K_chnl_Ca-activ_BK_bsu"/>
</dbReference>
<dbReference type="GO" id="GO:0005513">
    <property type="term" value="P:detection of calcium ion"/>
    <property type="evidence" value="ECO:0007669"/>
    <property type="project" value="TreeGrafter"/>
</dbReference>
<protein>
    <submittedName>
        <fullName evidence="11">Uncharacterized protein LOC116287901</fullName>
    </submittedName>
</protein>
<dbReference type="Proteomes" id="UP000515163">
    <property type="component" value="Unplaced"/>
</dbReference>
<dbReference type="GO" id="GO:0015459">
    <property type="term" value="F:potassium channel regulator activity"/>
    <property type="evidence" value="ECO:0007669"/>
    <property type="project" value="TreeGrafter"/>
</dbReference>
<evidence type="ECO:0000256" key="8">
    <source>
        <dbReference type="ARBA" id="ARBA00023303"/>
    </source>
</evidence>
<keyword evidence="3 9" id="KW-0812">Transmembrane</keyword>
<dbReference type="GO" id="GO:0008076">
    <property type="term" value="C:voltage-gated potassium channel complex"/>
    <property type="evidence" value="ECO:0007669"/>
    <property type="project" value="TreeGrafter"/>
</dbReference>
<evidence type="ECO:0000256" key="4">
    <source>
        <dbReference type="ARBA" id="ARBA00022989"/>
    </source>
</evidence>
<evidence type="ECO:0000313" key="11">
    <source>
        <dbReference type="RefSeq" id="XP_031550466.1"/>
    </source>
</evidence>
<evidence type="ECO:0000313" key="10">
    <source>
        <dbReference type="Proteomes" id="UP000515163"/>
    </source>
</evidence>
<evidence type="ECO:0000256" key="7">
    <source>
        <dbReference type="ARBA" id="ARBA00023180"/>
    </source>
</evidence>
<keyword evidence="5" id="KW-0406">Ion transport</keyword>
<gene>
    <name evidence="11" type="primary">LOC116287901</name>
</gene>
<sequence>MSLKRELVDEQIDVNGIKVSLKLLEEEQNIEELEPRTRFLSAGFAFIAFGVILWSVLGTQAVDKIVKAYNFQEGLCQANQSVVLVRNQSCQCEGRSVCQSKFPCVKVNIVVKDLRSNLNESVLQTVIYDSIYDLNAECSIGPPCKRNYQDNLQAVESFTSKFRNHSDQVACYFNPADQQQVILNRDSHVSDLFHAIFWPFLFVVIGFIMFCKFFRSK</sequence>
<keyword evidence="2" id="KW-0813">Transport</keyword>
<feature type="transmembrane region" description="Helical" evidence="9">
    <location>
        <begin position="192"/>
        <end position="214"/>
    </location>
</feature>